<accession>A0A972GXX9</accession>
<evidence type="ECO:0000313" key="1">
    <source>
        <dbReference type="EMBL" id="NOU96213.1"/>
    </source>
</evidence>
<protein>
    <submittedName>
        <fullName evidence="1">Uncharacterized protein</fullName>
    </submittedName>
</protein>
<reference evidence="1" key="1">
    <citation type="submission" date="2019-10" db="EMBL/GenBank/DDBJ databases">
        <title>Description of Paenibacillus glebae sp. nov.</title>
        <authorList>
            <person name="Carlier A."/>
            <person name="Qi S."/>
        </authorList>
    </citation>
    <scope>NUCLEOTIDE SEQUENCE</scope>
    <source>
        <strain evidence="1">LMG 31456</strain>
    </source>
</reference>
<dbReference type="Proteomes" id="UP000641588">
    <property type="component" value="Unassembled WGS sequence"/>
</dbReference>
<proteinExistence type="predicted"/>
<dbReference type="EMBL" id="WHOD01000089">
    <property type="protein sequence ID" value="NOU96213.1"/>
    <property type="molecule type" value="Genomic_DNA"/>
</dbReference>
<organism evidence="1 2">
    <name type="scientific">Paenibacillus foliorum</name>
    <dbReference type="NCBI Taxonomy" id="2654974"/>
    <lineage>
        <taxon>Bacteria</taxon>
        <taxon>Bacillati</taxon>
        <taxon>Bacillota</taxon>
        <taxon>Bacilli</taxon>
        <taxon>Bacillales</taxon>
        <taxon>Paenibacillaceae</taxon>
        <taxon>Paenibacillus</taxon>
    </lineage>
</organism>
<name>A0A972GXX9_9BACL</name>
<dbReference type="AlphaFoldDB" id="A0A972GXX9"/>
<sequence length="103" mass="12352">MVEEQNYQIEKGLVTPRGIEFRKSFYTSPSCIEHKWFELAERAGEWIIPIAVQPSNQNEIILFDIAKISLNQNPYNIEDREKYFQKMQELKSVYFSQNSRRFK</sequence>
<evidence type="ECO:0000313" key="2">
    <source>
        <dbReference type="Proteomes" id="UP000641588"/>
    </source>
</evidence>
<dbReference type="RefSeq" id="WP_171654449.1">
    <property type="nucleotide sequence ID" value="NZ_WHOD01000089.1"/>
</dbReference>
<comment type="caution">
    <text evidence="1">The sequence shown here is derived from an EMBL/GenBank/DDBJ whole genome shotgun (WGS) entry which is preliminary data.</text>
</comment>
<gene>
    <name evidence="1" type="ORF">GC093_23735</name>
</gene>
<keyword evidence="2" id="KW-1185">Reference proteome</keyword>